<proteinExistence type="predicted"/>
<keyword evidence="3" id="KW-1185">Reference proteome</keyword>
<sequence>MSFPFQIIEHVIPGQHIREYPQSTRGKQETPHHIAIKQYIPIDRPSPVPDNAITIIGSPGNGSPKEVFEPLWEDLSTELKQKGIPLRGIWIADMSNQGASGVLNEHIQGDQTNWHDHSRDLLHMINHFRDDIPRPIIGVAHSMGCAQLVNLSIIHPRLLSTLILFDPVILDISFGSPNPGLPSSLRRDLWPSAEQAKTSLSKGLRKWDPRVQERYMKYALRKVPTAIYNPSDPNVGPDAVTLTTTKHQEAWSYFTTNLEHESLDRLLLPDWHSEKERPYIFSRPECMAAMRNLPFLRPSLLWVFAEKSYLSLPRAQDEKMRITGTGIGGSGGVKAGMVEKVVLEDGSHTLIFENVGWCAQTGADWIQKWFDGWLADEKFWSEYQSRQSDEEMLRMSKEASVLAKMPCGTKRGIFQRESCK</sequence>
<protein>
    <recommendedName>
        <fullName evidence="1">AB hydrolase-1 domain-containing protein</fullName>
    </recommendedName>
</protein>
<organism evidence="2 3">
    <name type="scientific">Penicillium frequentans</name>
    <dbReference type="NCBI Taxonomy" id="3151616"/>
    <lineage>
        <taxon>Eukaryota</taxon>
        <taxon>Fungi</taxon>
        <taxon>Dikarya</taxon>
        <taxon>Ascomycota</taxon>
        <taxon>Pezizomycotina</taxon>
        <taxon>Eurotiomycetes</taxon>
        <taxon>Eurotiomycetidae</taxon>
        <taxon>Eurotiales</taxon>
        <taxon>Aspergillaceae</taxon>
        <taxon>Penicillium</taxon>
    </lineage>
</organism>
<dbReference type="InterPro" id="IPR029058">
    <property type="entry name" value="AB_hydrolase_fold"/>
</dbReference>
<dbReference type="GO" id="GO:0017000">
    <property type="term" value="P:antibiotic biosynthetic process"/>
    <property type="evidence" value="ECO:0007669"/>
    <property type="project" value="UniProtKB-ARBA"/>
</dbReference>
<accession>A0AAD6CX84</accession>
<dbReference type="AlphaFoldDB" id="A0AAD6CX84"/>
<dbReference type="InterPro" id="IPR000073">
    <property type="entry name" value="AB_hydrolase_1"/>
</dbReference>
<dbReference type="EMBL" id="JAQIZZ010000005">
    <property type="protein sequence ID" value="KAJ5541776.1"/>
    <property type="molecule type" value="Genomic_DNA"/>
</dbReference>
<dbReference type="SUPFAM" id="SSF53474">
    <property type="entry name" value="alpha/beta-Hydrolases"/>
    <property type="match status" value="1"/>
</dbReference>
<dbReference type="Gene3D" id="3.40.50.1820">
    <property type="entry name" value="alpha/beta hydrolase"/>
    <property type="match status" value="1"/>
</dbReference>
<dbReference type="GO" id="GO:0072330">
    <property type="term" value="P:monocarboxylic acid biosynthetic process"/>
    <property type="evidence" value="ECO:0007669"/>
    <property type="project" value="UniProtKB-ARBA"/>
</dbReference>
<dbReference type="Pfam" id="PF12697">
    <property type="entry name" value="Abhydrolase_6"/>
    <property type="match status" value="1"/>
</dbReference>
<evidence type="ECO:0000313" key="2">
    <source>
        <dbReference type="EMBL" id="KAJ5541776.1"/>
    </source>
</evidence>
<name>A0AAD6CX84_9EURO</name>
<feature type="domain" description="AB hydrolase-1" evidence="1">
    <location>
        <begin position="59"/>
        <end position="353"/>
    </location>
</feature>
<reference evidence="2 3" key="1">
    <citation type="journal article" date="2023" name="IMA Fungus">
        <title>Comparative genomic study of the Penicillium genus elucidates a diverse pangenome and 15 lateral gene transfer events.</title>
        <authorList>
            <person name="Petersen C."/>
            <person name="Sorensen T."/>
            <person name="Nielsen M.R."/>
            <person name="Sondergaard T.E."/>
            <person name="Sorensen J.L."/>
            <person name="Fitzpatrick D.A."/>
            <person name="Frisvad J.C."/>
            <person name="Nielsen K.L."/>
        </authorList>
    </citation>
    <scope>NUCLEOTIDE SEQUENCE [LARGE SCALE GENOMIC DNA]</scope>
    <source>
        <strain evidence="2 3">IBT 35679</strain>
    </source>
</reference>
<evidence type="ECO:0000259" key="1">
    <source>
        <dbReference type="Pfam" id="PF12697"/>
    </source>
</evidence>
<evidence type="ECO:0000313" key="3">
    <source>
        <dbReference type="Proteomes" id="UP001220324"/>
    </source>
</evidence>
<gene>
    <name evidence="2" type="ORF">N7494_006852</name>
</gene>
<comment type="caution">
    <text evidence="2">The sequence shown here is derived from an EMBL/GenBank/DDBJ whole genome shotgun (WGS) entry which is preliminary data.</text>
</comment>
<dbReference type="Proteomes" id="UP001220324">
    <property type="component" value="Unassembled WGS sequence"/>
</dbReference>